<reference evidence="1 2" key="1">
    <citation type="submission" date="2015-03" db="EMBL/GenBank/DDBJ databases">
        <authorList>
            <person name="Murphy D."/>
        </authorList>
    </citation>
    <scope>NUCLEOTIDE SEQUENCE [LARGE SCALE GENOMIC DNA]</scope>
    <source>
        <strain evidence="1 2">PAP088</strain>
    </source>
</reference>
<dbReference type="EMBL" id="CSWP01000001">
    <property type="protein sequence ID" value="CPV30818.1"/>
    <property type="molecule type" value="Genomic_DNA"/>
</dbReference>
<evidence type="ECO:0000313" key="1">
    <source>
        <dbReference type="EMBL" id="CPV30818.1"/>
    </source>
</evidence>
<proteinExistence type="predicted"/>
<protein>
    <recommendedName>
        <fullName evidence="3">ASCH domain-containing protein</fullName>
    </recommendedName>
</protein>
<dbReference type="RefSeq" id="WP_016892422.1">
    <property type="nucleotide sequence ID" value="NZ_CSVC01000015.1"/>
</dbReference>
<organism evidence="1 2">
    <name type="scientific">Mycobacteroides abscessus</name>
    <dbReference type="NCBI Taxonomy" id="36809"/>
    <lineage>
        <taxon>Bacteria</taxon>
        <taxon>Bacillati</taxon>
        <taxon>Actinomycetota</taxon>
        <taxon>Actinomycetes</taxon>
        <taxon>Mycobacteriales</taxon>
        <taxon>Mycobacteriaceae</taxon>
        <taxon>Mycobacteroides</taxon>
    </lineage>
</organism>
<accession>A0A0U0ZI44</accession>
<name>A0A0U0ZI44_9MYCO</name>
<gene>
    <name evidence="1" type="ORF">ERS075579_00170</name>
</gene>
<evidence type="ECO:0000313" key="2">
    <source>
        <dbReference type="Proteomes" id="UP000045782"/>
    </source>
</evidence>
<dbReference type="Proteomes" id="UP000045782">
    <property type="component" value="Unassembled WGS sequence"/>
</dbReference>
<dbReference type="AlphaFoldDB" id="A0A0U0ZI44"/>
<evidence type="ECO:0008006" key="3">
    <source>
        <dbReference type="Google" id="ProtNLM"/>
    </source>
</evidence>
<sequence>MLFEPRLRAGIHDGSISVAYRRWKRPQVRVGGRYRVGSDRIRSMTEFDFIEVDAVDEILARDIDDADAQLAGYSSAAAARSDVGAQDAADVLYRLAFRKIDMPDPRAELASSVALSVGEIIDIDARLDRMDRSAKPGPWTREVLREIAHRPAVRAKDLESCARWPDLATFKVQVRKLKNLGLTLSLPVGYRLSPRGAEYLARSSR</sequence>